<reference evidence="26 27" key="1">
    <citation type="submission" date="2015-04" db="EMBL/GenBank/DDBJ databases">
        <title>Genome sequence of Ceratocystis platani, a major pathogen of plane trees.</title>
        <authorList>
            <person name="Belbahri L."/>
        </authorList>
    </citation>
    <scope>NUCLEOTIDE SEQUENCE [LARGE SCALE GENOMIC DNA]</scope>
    <source>
        <strain evidence="26 27">CFO</strain>
    </source>
</reference>
<keyword evidence="16" id="KW-0805">Transcription regulation</keyword>
<dbReference type="GO" id="GO:0000932">
    <property type="term" value="C:P-body"/>
    <property type="evidence" value="ECO:0007669"/>
    <property type="project" value="EnsemblFungi"/>
</dbReference>
<evidence type="ECO:0000256" key="5">
    <source>
        <dbReference type="ARBA" id="ARBA00010774"/>
    </source>
</evidence>
<comment type="similarity">
    <text evidence="5">Belongs to the CCR4/nocturin family.</text>
</comment>
<keyword evidence="10" id="KW-0479">Metal-binding</keyword>
<evidence type="ECO:0000256" key="2">
    <source>
        <dbReference type="ARBA" id="ARBA00001946"/>
    </source>
</evidence>
<dbReference type="CDD" id="cd09097">
    <property type="entry name" value="Deadenylase_CCR4"/>
    <property type="match status" value="1"/>
</dbReference>
<evidence type="ECO:0000313" key="27">
    <source>
        <dbReference type="Proteomes" id="UP000034841"/>
    </source>
</evidence>
<keyword evidence="13" id="KW-0269">Exonuclease</keyword>
<comment type="caution">
    <text evidence="26">The sequence shown here is derived from an EMBL/GenBank/DDBJ whole genome shotgun (WGS) entry which is preliminary data.</text>
</comment>
<evidence type="ECO:0000256" key="7">
    <source>
        <dbReference type="ARBA" id="ARBA00022490"/>
    </source>
</evidence>
<evidence type="ECO:0000256" key="8">
    <source>
        <dbReference type="ARBA" id="ARBA00022614"/>
    </source>
</evidence>
<dbReference type="EC" id="3.1.13.4" evidence="6"/>
<accession>A0A0F8B6L1</accession>
<keyword evidence="11" id="KW-0677">Repeat</keyword>
<dbReference type="GO" id="GO:0030015">
    <property type="term" value="C:CCR4-NOT core complex"/>
    <property type="evidence" value="ECO:0007669"/>
    <property type="project" value="EnsemblFungi"/>
</dbReference>
<comment type="subcellular location">
    <subcellularLocation>
        <location evidence="4">Cytoplasm</location>
    </subcellularLocation>
    <subcellularLocation>
        <location evidence="3">Nucleus</location>
    </subcellularLocation>
</comment>
<evidence type="ECO:0000259" key="25">
    <source>
        <dbReference type="Pfam" id="PF03372"/>
    </source>
</evidence>
<evidence type="ECO:0000256" key="13">
    <source>
        <dbReference type="ARBA" id="ARBA00022839"/>
    </source>
</evidence>
<comment type="cofactor">
    <cofactor evidence="2">
        <name>Mg(2+)</name>
        <dbReference type="ChEBI" id="CHEBI:18420"/>
    </cofactor>
</comment>
<evidence type="ECO:0000256" key="10">
    <source>
        <dbReference type="ARBA" id="ARBA00022723"/>
    </source>
</evidence>
<evidence type="ECO:0000256" key="20">
    <source>
        <dbReference type="ARBA" id="ARBA00030493"/>
    </source>
</evidence>
<evidence type="ECO:0000313" key="26">
    <source>
        <dbReference type="EMBL" id="KKF96415.1"/>
    </source>
</evidence>
<name>A0A0F8B6L1_CERFI</name>
<evidence type="ECO:0000256" key="17">
    <source>
        <dbReference type="ARBA" id="ARBA00023163"/>
    </source>
</evidence>
<dbReference type="Gene3D" id="3.60.10.10">
    <property type="entry name" value="Endonuclease/exonuclease/phosphatase"/>
    <property type="match status" value="1"/>
</dbReference>
<dbReference type="FunFam" id="3.80.10.10:FF:000447">
    <property type="entry name" value="Glucose-repressible alcohol dehydrogenase transcriptional effector"/>
    <property type="match status" value="1"/>
</dbReference>
<evidence type="ECO:0000256" key="19">
    <source>
        <dbReference type="ARBA" id="ARBA00023475"/>
    </source>
</evidence>
<dbReference type="Pfam" id="PF13855">
    <property type="entry name" value="LRR_8"/>
    <property type="match status" value="1"/>
</dbReference>
<feature type="region of interest" description="Disordered" evidence="24">
    <location>
        <begin position="137"/>
        <end position="160"/>
    </location>
</feature>
<comment type="function">
    <text evidence="23">Acts as a catalytic component of the CCR4-NOT core complex, which in the nucleus seems to be a general transcription factor, and in the cytoplasm the major mRNA deadenylase involved in mRNA turnover. Ccr4 has 3'-5' RNase activity with a strong preference for polyadenylated substrates and also low exonuclease activity towards single-stranded DNA.</text>
</comment>
<sequence length="708" mass="79789">MYGQARSAARPGAQAVYPFGFTNHQQPQPHGHTPHHPQADPSSHVNGNANLANGALLNHNHHASYAANVSVLQGAQHFVNPALQNGHGVRNVAQQPQHITEHWAEQLRLHKESERANATMTEQHQPHYYARLRASENKGIAGPPPNANGGKPGDDTDDMRRPLAVEKSTKRQDWNNLDLSGQGLRNLAPALFHYEFLQELFIASNKISVLPASIGRLRQLRWLDASHNQLTNLPVELGMCTYLKKLLLFDNHIRDLPNELGALHQLEQLGIEGNPLLGEYKQLIMEKGTNALVTSLRENMPIPMPPPPRAMITIQEDVSTSLERIKVFTWNVLCDKYATPQTYGYTPSNALSWDYRKQVIFEEIQEQNADFLCLQEISTEAFKEDFSPQLAQYDYKGVQWPKSRAKTMPEKDALGVDGCAVFWKNSKFILLDKQLIEFASIAINRPDMKNQHDVFNRVMPRDNIAVICFLESRVTGARLILVNVHLTWDSALADVKTIQTGIMMEHVTKLAEKYARWPALKDKKQIVIPKSDDPSDPPPQPPVEPAPSQDYRNNTDIPLIVCGDFNSLADSSVYELMSMGRVDPDHEEIRKYQYGSFTRVGIEHPFSLRDAYTHLKGTPDEMAFTNYTPGFADVIDYLWYSTNTLEVVELLGPPDRQALQRIPAFPTYHFPADHIQIMAEFVIKARKDKKQLHAESEYGSGGGSSSRS</sequence>
<dbReference type="InterPro" id="IPR005135">
    <property type="entry name" value="Endo/exonuclease/phosphatase"/>
</dbReference>
<keyword evidence="27" id="KW-1185">Reference proteome</keyword>
<evidence type="ECO:0000256" key="23">
    <source>
        <dbReference type="ARBA" id="ARBA00045495"/>
    </source>
</evidence>
<dbReference type="InterPro" id="IPR032675">
    <property type="entry name" value="LRR_dom_sf"/>
</dbReference>
<dbReference type="InterPro" id="IPR050410">
    <property type="entry name" value="CCR4/nocturin_mRNA_transcr"/>
</dbReference>
<dbReference type="PANTHER" id="PTHR12121">
    <property type="entry name" value="CARBON CATABOLITE REPRESSOR PROTEIN 4"/>
    <property type="match status" value="1"/>
</dbReference>
<evidence type="ECO:0000256" key="18">
    <source>
        <dbReference type="ARBA" id="ARBA00023242"/>
    </source>
</evidence>
<organism evidence="26 27">
    <name type="scientific">Ceratocystis fimbriata f. sp. platani</name>
    <dbReference type="NCBI Taxonomy" id="88771"/>
    <lineage>
        <taxon>Eukaryota</taxon>
        <taxon>Fungi</taxon>
        <taxon>Dikarya</taxon>
        <taxon>Ascomycota</taxon>
        <taxon>Pezizomycotina</taxon>
        <taxon>Sordariomycetes</taxon>
        <taxon>Hypocreomycetidae</taxon>
        <taxon>Microascales</taxon>
        <taxon>Ceratocystidaceae</taxon>
        <taxon>Ceratocystis</taxon>
    </lineage>
</organism>
<evidence type="ECO:0000256" key="24">
    <source>
        <dbReference type="SAM" id="MobiDB-lite"/>
    </source>
</evidence>
<evidence type="ECO:0000256" key="14">
    <source>
        <dbReference type="ARBA" id="ARBA00022842"/>
    </source>
</evidence>
<gene>
    <name evidence="26" type="primary">ccr-4</name>
    <name evidence="26" type="ORF">CFO_g1235</name>
</gene>
<feature type="compositionally biased region" description="Pro residues" evidence="24">
    <location>
        <begin position="536"/>
        <end position="545"/>
    </location>
</feature>
<evidence type="ECO:0000256" key="22">
    <source>
        <dbReference type="ARBA" id="ARBA00033317"/>
    </source>
</evidence>
<dbReference type="InterPro" id="IPR001611">
    <property type="entry name" value="Leu-rich_rpt"/>
</dbReference>
<evidence type="ECO:0000256" key="15">
    <source>
        <dbReference type="ARBA" id="ARBA00022884"/>
    </source>
</evidence>
<evidence type="ECO:0000256" key="6">
    <source>
        <dbReference type="ARBA" id="ARBA00012161"/>
    </source>
</evidence>
<evidence type="ECO:0000256" key="3">
    <source>
        <dbReference type="ARBA" id="ARBA00004123"/>
    </source>
</evidence>
<keyword evidence="15" id="KW-0694">RNA-binding</keyword>
<dbReference type="GO" id="GO:0046872">
    <property type="term" value="F:metal ion binding"/>
    <property type="evidence" value="ECO:0007669"/>
    <property type="project" value="UniProtKB-KW"/>
</dbReference>
<dbReference type="Gene3D" id="3.80.10.10">
    <property type="entry name" value="Ribonuclease Inhibitor"/>
    <property type="match status" value="1"/>
</dbReference>
<dbReference type="GO" id="GO:0003723">
    <property type="term" value="F:RNA binding"/>
    <property type="evidence" value="ECO:0007669"/>
    <property type="project" value="UniProtKB-KW"/>
</dbReference>
<dbReference type="InterPro" id="IPR036691">
    <property type="entry name" value="Endo/exonu/phosph_ase_sf"/>
</dbReference>
<dbReference type="SUPFAM" id="SSF56219">
    <property type="entry name" value="DNase I-like"/>
    <property type="match status" value="1"/>
</dbReference>
<feature type="domain" description="Endonuclease/exonuclease/phosphatase" evidence="25">
    <location>
        <begin position="329"/>
        <end position="658"/>
    </location>
</feature>
<dbReference type="Proteomes" id="UP000034841">
    <property type="component" value="Unassembled WGS sequence"/>
</dbReference>
<evidence type="ECO:0000256" key="1">
    <source>
        <dbReference type="ARBA" id="ARBA00001663"/>
    </source>
</evidence>
<dbReference type="AlphaFoldDB" id="A0A0F8B6L1"/>
<dbReference type="PROSITE" id="PS51450">
    <property type="entry name" value="LRR"/>
    <property type="match status" value="1"/>
</dbReference>
<keyword evidence="18" id="KW-0539">Nucleus</keyword>
<feature type="region of interest" description="Disordered" evidence="24">
    <location>
        <begin position="19"/>
        <end position="49"/>
    </location>
</feature>
<dbReference type="FunFam" id="3.60.10.10:FF:000037">
    <property type="entry name" value="Glucose-repressible alcohol dehydrogenase transcriptional effector"/>
    <property type="match status" value="1"/>
</dbReference>
<evidence type="ECO:0000256" key="9">
    <source>
        <dbReference type="ARBA" id="ARBA00022722"/>
    </source>
</evidence>
<dbReference type="GO" id="GO:0005634">
    <property type="term" value="C:nucleus"/>
    <property type="evidence" value="ECO:0007669"/>
    <property type="project" value="UniProtKB-SubCell"/>
</dbReference>
<dbReference type="GO" id="GO:0004535">
    <property type="term" value="F:poly(A)-specific ribonuclease activity"/>
    <property type="evidence" value="ECO:0007669"/>
    <property type="project" value="UniProtKB-EC"/>
</dbReference>
<evidence type="ECO:0000256" key="16">
    <source>
        <dbReference type="ARBA" id="ARBA00023015"/>
    </source>
</evidence>
<feature type="region of interest" description="Disordered" evidence="24">
    <location>
        <begin position="528"/>
        <end position="551"/>
    </location>
</feature>
<keyword evidence="12 26" id="KW-0378">Hydrolase</keyword>
<dbReference type="EMBL" id="LBBL01000044">
    <property type="protein sequence ID" value="KKF96415.1"/>
    <property type="molecule type" value="Genomic_DNA"/>
</dbReference>
<dbReference type="GO" id="GO:0000289">
    <property type="term" value="P:nuclear-transcribed mRNA poly(A) tail shortening"/>
    <property type="evidence" value="ECO:0007669"/>
    <property type="project" value="EnsemblFungi"/>
</dbReference>
<keyword evidence="17" id="KW-0804">Transcription</keyword>
<keyword evidence="14" id="KW-0460">Magnesium</keyword>
<evidence type="ECO:0000256" key="4">
    <source>
        <dbReference type="ARBA" id="ARBA00004496"/>
    </source>
</evidence>
<proteinExistence type="inferred from homology"/>
<dbReference type="SUPFAM" id="SSF52075">
    <property type="entry name" value="Outer arm dynein light chain 1"/>
    <property type="match status" value="1"/>
</dbReference>
<protein>
    <recommendedName>
        <fullName evidence="19">CCR4-Not complex 3'-5'-exoribonuclease subunit Ccr4</fullName>
        <ecNumber evidence="6">3.1.13.4</ecNumber>
    </recommendedName>
    <alternativeName>
        <fullName evidence="20">Carbon catabolite repressor protein 4</fullName>
    </alternativeName>
    <alternativeName>
        <fullName evidence="21">Cytoplasmic deadenylase</fullName>
    </alternativeName>
    <alternativeName>
        <fullName evidence="22">Glucose-repressible alcohol dehydrogenase transcriptional effector</fullName>
    </alternativeName>
</protein>
<comment type="catalytic activity">
    <reaction evidence="1">
        <text>Exonucleolytic cleavage of poly(A) to 5'-AMP.</text>
        <dbReference type="EC" id="3.1.13.4"/>
    </reaction>
</comment>
<dbReference type="Pfam" id="PF03372">
    <property type="entry name" value="Exo_endo_phos"/>
    <property type="match status" value="1"/>
</dbReference>
<evidence type="ECO:0000256" key="21">
    <source>
        <dbReference type="ARBA" id="ARBA00031469"/>
    </source>
</evidence>
<evidence type="ECO:0000256" key="12">
    <source>
        <dbReference type="ARBA" id="ARBA00022801"/>
    </source>
</evidence>
<dbReference type="OrthoDB" id="428734at2759"/>
<keyword evidence="8" id="KW-0433">Leucine-rich repeat</keyword>
<keyword evidence="9" id="KW-0540">Nuclease</keyword>
<keyword evidence="7" id="KW-0963">Cytoplasm</keyword>
<evidence type="ECO:0000256" key="11">
    <source>
        <dbReference type="ARBA" id="ARBA00022737"/>
    </source>
</evidence>
<dbReference type="PANTHER" id="PTHR12121:SF100">
    <property type="entry name" value="POLY(A)-SPECIFIC RIBONUCLEASE"/>
    <property type="match status" value="1"/>
</dbReference>